<dbReference type="PANTHER" id="PTHR42760">
    <property type="entry name" value="SHORT-CHAIN DEHYDROGENASES/REDUCTASES FAMILY MEMBER"/>
    <property type="match status" value="1"/>
</dbReference>
<dbReference type="PANTHER" id="PTHR42760:SF115">
    <property type="entry name" value="3-OXOACYL-[ACYL-CARRIER-PROTEIN] REDUCTASE FABG"/>
    <property type="match status" value="1"/>
</dbReference>
<name>A0A4Q9DP08_9BACL</name>
<protein>
    <submittedName>
        <fullName evidence="3">SDR family oxidoreductase</fullName>
    </submittedName>
</protein>
<dbReference type="NCBIfam" id="NF005559">
    <property type="entry name" value="PRK07231.1"/>
    <property type="match status" value="1"/>
</dbReference>
<dbReference type="InterPro" id="IPR002347">
    <property type="entry name" value="SDR_fam"/>
</dbReference>
<accession>A0A4Q9DP08</accession>
<evidence type="ECO:0000313" key="4">
    <source>
        <dbReference type="Proteomes" id="UP000293142"/>
    </source>
</evidence>
<dbReference type="InterPro" id="IPR020904">
    <property type="entry name" value="Sc_DH/Rdtase_CS"/>
</dbReference>
<comment type="similarity">
    <text evidence="1">Belongs to the short-chain dehydrogenases/reductases (SDR) family.</text>
</comment>
<dbReference type="PRINTS" id="PR00081">
    <property type="entry name" value="GDHRDH"/>
</dbReference>
<evidence type="ECO:0000313" key="3">
    <source>
        <dbReference type="EMBL" id="TBL74641.1"/>
    </source>
</evidence>
<dbReference type="EMBL" id="SIRE01000019">
    <property type="protein sequence ID" value="TBL74641.1"/>
    <property type="molecule type" value="Genomic_DNA"/>
</dbReference>
<dbReference type="AlphaFoldDB" id="A0A4Q9DP08"/>
<dbReference type="Gene3D" id="3.40.50.720">
    <property type="entry name" value="NAD(P)-binding Rossmann-like Domain"/>
    <property type="match status" value="1"/>
</dbReference>
<keyword evidence="2" id="KW-0560">Oxidoreductase</keyword>
<keyword evidence="4" id="KW-1185">Reference proteome</keyword>
<dbReference type="Proteomes" id="UP000293142">
    <property type="component" value="Unassembled WGS sequence"/>
</dbReference>
<evidence type="ECO:0000256" key="2">
    <source>
        <dbReference type="ARBA" id="ARBA00023002"/>
    </source>
</evidence>
<dbReference type="PRINTS" id="PR00080">
    <property type="entry name" value="SDRFAMILY"/>
</dbReference>
<dbReference type="PROSITE" id="PS00061">
    <property type="entry name" value="ADH_SHORT"/>
    <property type="match status" value="1"/>
</dbReference>
<reference evidence="3 4" key="1">
    <citation type="submission" date="2019-02" db="EMBL/GenBank/DDBJ databases">
        <title>Paenibacillus sp. nov., isolated from surface-sterilized tissue of Thalictrum simplex L.</title>
        <authorList>
            <person name="Tuo L."/>
        </authorList>
    </citation>
    <scope>NUCLEOTIDE SEQUENCE [LARGE SCALE GENOMIC DNA]</scope>
    <source>
        <strain evidence="3 4">N2SHLJ1</strain>
    </source>
</reference>
<organism evidence="3 4">
    <name type="scientific">Paenibacillus thalictri</name>
    <dbReference type="NCBI Taxonomy" id="2527873"/>
    <lineage>
        <taxon>Bacteria</taxon>
        <taxon>Bacillati</taxon>
        <taxon>Bacillota</taxon>
        <taxon>Bacilli</taxon>
        <taxon>Bacillales</taxon>
        <taxon>Paenibacillaceae</taxon>
        <taxon>Paenibacillus</taxon>
    </lineage>
</organism>
<dbReference type="GO" id="GO:0016616">
    <property type="term" value="F:oxidoreductase activity, acting on the CH-OH group of donors, NAD or NADP as acceptor"/>
    <property type="evidence" value="ECO:0007669"/>
    <property type="project" value="UniProtKB-ARBA"/>
</dbReference>
<comment type="caution">
    <text evidence="3">The sequence shown here is derived from an EMBL/GenBank/DDBJ whole genome shotgun (WGS) entry which is preliminary data.</text>
</comment>
<evidence type="ECO:0000256" key="1">
    <source>
        <dbReference type="ARBA" id="ARBA00006484"/>
    </source>
</evidence>
<dbReference type="SUPFAM" id="SSF51735">
    <property type="entry name" value="NAD(P)-binding Rossmann-fold domains"/>
    <property type="match status" value="1"/>
</dbReference>
<sequence>MSLLEKFSLLGKVTIVTGAAMGLGKAMATALAEAGSHIVIADMNLEAARKTAAEIEAMGVTTLPVHVDVTDEDQVNRMVETVINTFGQIDSLFNNAGIALHIPVEEMPYSSWLNMMNVNLNSVFLVSKAVGQVMIRQKKGTIINTSSMSGIIVNMPQAQCAYNTSKAGVIMLTKSLASEWAPHHIRVNTIAPGYMKTELTKPYFEGNSEMVRQWMELTPMKRPGNPDELGGLAVYLASEASSFVTGSVFVVDGGYSVW</sequence>
<proteinExistence type="inferred from homology"/>
<dbReference type="InterPro" id="IPR036291">
    <property type="entry name" value="NAD(P)-bd_dom_sf"/>
</dbReference>
<dbReference type="GO" id="GO:0005975">
    <property type="term" value="P:carbohydrate metabolic process"/>
    <property type="evidence" value="ECO:0007669"/>
    <property type="project" value="UniProtKB-ARBA"/>
</dbReference>
<dbReference type="OrthoDB" id="9803333at2"/>
<dbReference type="RefSeq" id="WP_131016226.1">
    <property type="nucleotide sequence ID" value="NZ_SIRE01000019.1"/>
</dbReference>
<dbReference type="FunFam" id="3.40.50.720:FF:000240">
    <property type="entry name" value="SDR family oxidoreductase"/>
    <property type="match status" value="1"/>
</dbReference>
<gene>
    <name evidence="3" type="ORF">EYB31_25325</name>
</gene>
<dbReference type="Pfam" id="PF13561">
    <property type="entry name" value="adh_short_C2"/>
    <property type="match status" value="1"/>
</dbReference>